<dbReference type="SUPFAM" id="SSF51690">
    <property type="entry name" value="Nicotinate/Quinolinate PRTase C-terminal domain-like"/>
    <property type="match status" value="1"/>
</dbReference>
<dbReference type="InterPro" id="IPR002638">
    <property type="entry name" value="Quinolinate_PRibosylTrfase_C"/>
</dbReference>
<dbReference type="GO" id="GO:0004514">
    <property type="term" value="F:nicotinate-nucleotide diphosphorylase (carboxylating) activity"/>
    <property type="evidence" value="ECO:0007669"/>
    <property type="project" value="InterPro"/>
</dbReference>
<dbReference type="KEGG" id="ttz:FHG85_07440"/>
<keyword evidence="8" id="KW-0808">Transferase</keyword>
<evidence type="ECO:0000256" key="6">
    <source>
        <dbReference type="ARBA" id="ARBA00048668"/>
    </source>
</evidence>
<evidence type="ECO:0000256" key="3">
    <source>
        <dbReference type="ARBA" id="ARBA00022553"/>
    </source>
</evidence>
<dbReference type="InterPro" id="IPR013785">
    <property type="entry name" value="Aldolase_TIM"/>
</dbReference>
<dbReference type="Pfam" id="PF01729">
    <property type="entry name" value="QRPTase_C"/>
    <property type="match status" value="1"/>
</dbReference>
<evidence type="ECO:0000256" key="4">
    <source>
        <dbReference type="ARBA" id="ARBA00022598"/>
    </source>
</evidence>
<accession>A0A7D3XIV1</accession>
<sequence length="362" mass="40092">MQVFQKKDAVLCGIDEAIAVLKVACGRYSNYTNAYKLFDRLIELKKSARKYFLTDKKKYLEVEKERILVAQELDNLWIDGFSEIEIDALWDGDIIEPYETIMHIKGDASLFAHLETIYLGILARRTKIATNVRRVVEAANGKTVLYFPARFDHWAVQGGDGYAAHIGGAAGVSTDAQAEWWGAGASGTIPHALIASVGGNTVQAVKLFSETYPDAPLIALVDFDNDCVNTALKCAHEMGDKLWGVRLDTSENLVDKSVFNHMGTYKPTGVNPKLVELVRNALDCEGFSNVKIVVSGGFNPDRIKQFESLAVPVDAYGVGSYLMQGNYDFTADIVWVNGKPISKVGRKLRPNPRLERYNSNDN</sequence>
<dbReference type="Gene3D" id="3.20.20.70">
    <property type="entry name" value="Aldolase class I"/>
    <property type="match status" value="1"/>
</dbReference>
<keyword evidence="4" id="KW-0436">Ligase</keyword>
<keyword evidence="5" id="KW-0662">Pyridine nucleotide biosynthesis</keyword>
<dbReference type="PANTHER" id="PTHR43202:SF1">
    <property type="entry name" value="NICOTINATE PHOSPHORIBOSYLTRANSFERASE"/>
    <property type="match status" value="1"/>
</dbReference>
<keyword evidence="9" id="KW-1185">Reference proteome</keyword>
<evidence type="ECO:0000259" key="7">
    <source>
        <dbReference type="Pfam" id="PF01729"/>
    </source>
</evidence>
<dbReference type="InterPro" id="IPR036068">
    <property type="entry name" value="Nicotinate_pribotase-like_C"/>
</dbReference>
<comment type="catalytic activity">
    <reaction evidence="6">
        <text>5-phospho-alpha-D-ribose 1-diphosphate + nicotinate + ATP + H2O = nicotinate beta-D-ribonucleotide + ADP + phosphate + diphosphate</text>
        <dbReference type="Rhea" id="RHEA:36163"/>
        <dbReference type="ChEBI" id="CHEBI:15377"/>
        <dbReference type="ChEBI" id="CHEBI:30616"/>
        <dbReference type="ChEBI" id="CHEBI:32544"/>
        <dbReference type="ChEBI" id="CHEBI:33019"/>
        <dbReference type="ChEBI" id="CHEBI:43474"/>
        <dbReference type="ChEBI" id="CHEBI:57502"/>
        <dbReference type="ChEBI" id="CHEBI:58017"/>
        <dbReference type="ChEBI" id="CHEBI:456216"/>
        <dbReference type="EC" id="6.3.4.21"/>
    </reaction>
</comment>
<evidence type="ECO:0000256" key="5">
    <source>
        <dbReference type="ARBA" id="ARBA00022642"/>
    </source>
</evidence>
<dbReference type="InterPro" id="IPR007229">
    <property type="entry name" value="Nic_PRibTrfase-Fam"/>
</dbReference>
<protein>
    <recommendedName>
        <fullName evidence="2">nicotinate phosphoribosyltransferase</fullName>
        <ecNumber evidence="2">6.3.4.21</ecNumber>
    </recommendedName>
</protein>
<gene>
    <name evidence="8" type="ORF">FHG85_07440</name>
</gene>
<name>A0A7D3XIV1_9BACT</name>
<dbReference type="SUPFAM" id="SSF54675">
    <property type="entry name" value="Nicotinate/Quinolinate PRTase N-terminal domain-like"/>
    <property type="match status" value="1"/>
</dbReference>
<evidence type="ECO:0000313" key="9">
    <source>
        <dbReference type="Proteomes" id="UP000500961"/>
    </source>
</evidence>
<dbReference type="GO" id="GO:0009435">
    <property type="term" value="P:NAD+ biosynthetic process"/>
    <property type="evidence" value="ECO:0007669"/>
    <property type="project" value="UniProtKB-UniPathway"/>
</dbReference>
<evidence type="ECO:0000313" key="8">
    <source>
        <dbReference type="EMBL" id="QKG81237.1"/>
    </source>
</evidence>
<proteinExistence type="predicted"/>
<dbReference type="PIRSF" id="PIRSF000484">
    <property type="entry name" value="NAPRT"/>
    <property type="match status" value="1"/>
</dbReference>
<dbReference type="UniPathway" id="UPA00253">
    <property type="reaction ID" value="UER00457"/>
</dbReference>
<dbReference type="AlphaFoldDB" id="A0A7D3XIV1"/>
<dbReference type="EMBL" id="CP041345">
    <property type="protein sequence ID" value="QKG81237.1"/>
    <property type="molecule type" value="Genomic_DNA"/>
</dbReference>
<keyword evidence="3" id="KW-0597">Phosphoprotein</keyword>
<dbReference type="InterPro" id="IPR037128">
    <property type="entry name" value="Quinolinate_PRibosylTase_N_sf"/>
</dbReference>
<dbReference type="Proteomes" id="UP000500961">
    <property type="component" value="Chromosome"/>
</dbReference>
<feature type="domain" description="Quinolinate phosphoribosyl transferase C-terminal" evidence="7">
    <location>
        <begin position="128"/>
        <end position="321"/>
    </location>
</feature>
<organism evidence="8 9">
    <name type="scientific">Tenuifilum thalassicum</name>
    <dbReference type="NCBI Taxonomy" id="2590900"/>
    <lineage>
        <taxon>Bacteria</taxon>
        <taxon>Pseudomonadati</taxon>
        <taxon>Bacteroidota</taxon>
        <taxon>Bacteroidia</taxon>
        <taxon>Bacteroidales</taxon>
        <taxon>Tenuifilaceae</taxon>
        <taxon>Tenuifilum</taxon>
    </lineage>
</organism>
<evidence type="ECO:0000256" key="2">
    <source>
        <dbReference type="ARBA" id="ARBA00013236"/>
    </source>
</evidence>
<dbReference type="PANTHER" id="PTHR43202">
    <property type="entry name" value="NICOTINATE-NUCLEOTIDE PYROPHOSPHORYLASE"/>
    <property type="match status" value="1"/>
</dbReference>
<reference evidence="8 9" key="1">
    <citation type="submission" date="2019-07" db="EMBL/GenBank/DDBJ databases">
        <title>Thalassofilum flectens gen. nov., sp. nov., a novel moderate thermophilic anaerobe from a shallow sea hot spring in Kunashir Island (Russia), representing a new family in the order Bacteroidales, and proposal of Thalassofilacea fam. nov.</title>
        <authorList>
            <person name="Kochetkova T.V."/>
            <person name="Podosokorskaya O.A."/>
            <person name="Novikov A."/>
            <person name="Elcheninov A.G."/>
            <person name="Toshchakov S.V."/>
            <person name="Kublanov I.V."/>
        </authorList>
    </citation>
    <scope>NUCLEOTIDE SEQUENCE [LARGE SCALE GENOMIC DNA]</scope>
    <source>
        <strain evidence="8 9">38-H</strain>
    </source>
</reference>
<dbReference type="EC" id="6.3.4.21" evidence="2"/>
<dbReference type="Gene3D" id="3.90.1170.20">
    <property type="entry name" value="Quinolinate phosphoribosyl transferase, N-terminal domain"/>
    <property type="match status" value="1"/>
</dbReference>
<dbReference type="GO" id="GO:0004516">
    <property type="term" value="F:nicotinate phosphoribosyltransferase activity"/>
    <property type="evidence" value="ECO:0007669"/>
    <property type="project" value="UniProtKB-EC"/>
</dbReference>
<comment type="pathway">
    <text evidence="1">Cofactor biosynthesis; NAD(+) biosynthesis; nicotinate D-ribonucleotide from nicotinate: step 1/1.</text>
</comment>
<dbReference type="InterPro" id="IPR053190">
    <property type="entry name" value="NAPRTase-like"/>
</dbReference>
<evidence type="ECO:0000256" key="1">
    <source>
        <dbReference type="ARBA" id="ARBA00004952"/>
    </source>
</evidence>